<dbReference type="OMA" id="NIWIACS"/>
<evidence type="ECO:0000313" key="6">
    <source>
        <dbReference type="Proteomes" id="UP000054270"/>
    </source>
</evidence>
<feature type="region of interest" description="Disordered" evidence="4">
    <location>
        <begin position="132"/>
        <end position="189"/>
    </location>
</feature>
<dbReference type="InterPro" id="IPR002110">
    <property type="entry name" value="Ankyrin_rpt"/>
</dbReference>
<evidence type="ECO:0000256" key="2">
    <source>
        <dbReference type="ARBA" id="ARBA00023043"/>
    </source>
</evidence>
<dbReference type="Gene3D" id="1.25.40.20">
    <property type="entry name" value="Ankyrin repeat-containing domain"/>
    <property type="match status" value="1"/>
</dbReference>
<dbReference type="OrthoDB" id="19174at2759"/>
<name>A0A0D2MGW4_HYPSF</name>
<keyword evidence="2 3" id="KW-0040">ANK repeat</keyword>
<dbReference type="EMBL" id="KN817546">
    <property type="protein sequence ID" value="KJA22883.1"/>
    <property type="molecule type" value="Genomic_DNA"/>
</dbReference>
<dbReference type="STRING" id="945553.A0A0D2MGW4"/>
<protein>
    <submittedName>
        <fullName evidence="5">Uncharacterized protein</fullName>
    </submittedName>
</protein>
<keyword evidence="6" id="KW-1185">Reference proteome</keyword>
<dbReference type="GO" id="GO:0004842">
    <property type="term" value="F:ubiquitin-protein transferase activity"/>
    <property type="evidence" value="ECO:0007669"/>
    <property type="project" value="TreeGrafter"/>
</dbReference>
<accession>A0A0D2MGW4</accession>
<organism evidence="5 6">
    <name type="scientific">Hypholoma sublateritium (strain FD-334 SS-4)</name>
    <dbReference type="NCBI Taxonomy" id="945553"/>
    <lineage>
        <taxon>Eukaryota</taxon>
        <taxon>Fungi</taxon>
        <taxon>Dikarya</taxon>
        <taxon>Basidiomycota</taxon>
        <taxon>Agaricomycotina</taxon>
        <taxon>Agaricomycetes</taxon>
        <taxon>Agaricomycetidae</taxon>
        <taxon>Agaricales</taxon>
        <taxon>Agaricineae</taxon>
        <taxon>Strophariaceae</taxon>
        <taxon>Hypholoma</taxon>
    </lineage>
</organism>
<dbReference type="SUPFAM" id="SSF48403">
    <property type="entry name" value="Ankyrin repeat"/>
    <property type="match status" value="1"/>
</dbReference>
<feature type="repeat" description="ANK" evidence="3">
    <location>
        <begin position="5"/>
        <end position="37"/>
    </location>
</feature>
<dbReference type="PANTHER" id="PTHR24171:SF8">
    <property type="entry name" value="BRCA1-ASSOCIATED RING DOMAIN PROTEIN 1"/>
    <property type="match status" value="1"/>
</dbReference>
<proteinExistence type="predicted"/>
<evidence type="ECO:0000313" key="5">
    <source>
        <dbReference type="EMBL" id="KJA22883.1"/>
    </source>
</evidence>
<feature type="compositionally biased region" description="Basic and acidic residues" evidence="4">
    <location>
        <begin position="166"/>
        <end position="189"/>
    </location>
</feature>
<evidence type="ECO:0000256" key="1">
    <source>
        <dbReference type="ARBA" id="ARBA00022737"/>
    </source>
</evidence>
<reference evidence="6" key="1">
    <citation type="submission" date="2014-04" db="EMBL/GenBank/DDBJ databases">
        <title>Evolutionary Origins and Diversification of the Mycorrhizal Mutualists.</title>
        <authorList>
            <consortium name="DOE Joint Genome Institute"/>
            <consortium name="Mycorrhizal Genomics Consortium"/>
            <person name="Kohler A."/>
            <person name="Kuo A."/>
            <person name="Nagy L.G."/>
            <person name="Floudas D."/>
            <person name="Copeland A."/>
            <person name="Barry K.W."/>
            <person name="Cichocki N."/>
            <person name="Veneault-Fourrey C."/>
            <person name="LaButti K."/>
            <person name="Lindquist E.A."/>
            <person name="Lipzen A."/>
            <person name="Lundell T."/>
            <person name="Morin E."/>
            <person name="Murat C."/>
            <person name="Riley R."/>
            <person name="Ohm R."/>
            <person name="Sun H."/>
            <person name="Tunlid A."/>
            <person name="Henrissat B."/>
            <person name="Grigoriev I.V."/>
            <person name="Hibbett D.S."/>
            <person name="Martin F."/>
        </authorList>
    </citation>
    <scope>NUCLEOTIDE SEQUENCE [LARGE SCALE GENOMIC DNA]</scope>
    <source>
        <strain evidence="6">FD-334 SS-4</strain>
    </source>
</reference>
<dbReference type="PROSITE" id="PS50088">
    <property type="entry name" value="ANK_REPEAT"/>
    <property type="match status" value="1"/>
</dbReference>
<dbReference type="PROSITE" id="PS50297">
    <property type="entry name" value="ANK_REP_REGION"/>
    <property type="match status" value="1"/>
</dbReference>
<evidence type="ECO:0000256" key="3">
    <source>
        <dbReference type="PROSITE-ProRule" id="PRU00023"/>
    </source>
</evidence>
<dbReference type="InterPro" id="IPR036770">
    <property type="entry name" value="Ankyrin_rpt-contain_sf"/>
</dbReference>
<dbReference type="AlphaFoldDB" id="A0A0D2MGW4"/>
<keyword evidence="1" id="KW-0677">Repeat</keyword>
<gene>
    <name evidence="5" type="ORF">HYPSUDRAFT_606021</name>
</gene>
<evidence type="ECO:0000256" key="4">
    <source>
        <dbReference type="SAM" id="MobiDB-lite"/>
    </source>
</evidence>
<dbReference type="GO" id="GO:0085020">
    <property type="term" value="P:protein K6-linked ubiquitination"/>
    <property type="evidence" value="ECO:0007669"/>
    <property type="project" value="TreeGrafter"/>
</dbReference>
<sequence length="189" mass="20523">MPDANTYTPMHAAASYGHIHILEYLISRGGDVNITDEDGDTPLYTVENVETARFLVDHGALVARQNAEGVSPIDHLTEDFPHIAEYLRSTLDPSAVAEMAIAAAPSQHSQNAATEQLTSALMQSVQEIMERAEAEGRDPEEELRQAVSRTVLEGVVTGFDMSTDEGDSRPGDEHDDTPSKRSRMDDGSA</sequence>
<dbReference type="PANTHER" id="PTHR24171">
    <property type="entry name" value="ANKYRIN REPEAT DOMAIN-CONTAINING PROTEIN 39-RELATED"/>
    <property type="match status" value="1"/>
</dbReference>
<dbReference type="Proteomes" id="UP000054270">
    <property type="component" value="Unassembled WGS sequence"/>
</dbReference>
<dbReference type="SMART" id="SM00248">
    <property type="entry name" value="ANK"/>
    <property type="match status" value="2"/>
</dbReference>
<dbReference type="Pfam" id="PF12796">
    <property type="entry name" value="Ank_2"/>
    <property type="match status" value="1"/>
</dbReference>